<dbReference type="Pfam" id="PF00440">
    <property type="entry name" value="TetR_N"/>
    <property type="match status" value="1"/>
</dbReference>
<feature type="DNA-binding region" description="H-T-H motif" evidence="2">
    <location>
        <begin position="36"/>
        <end position="55"/>
    </location>
</feature>
<dbReference type="Proteomes" id="UP000184233">
    <property type="component" value="Unassembled WGS sequence"/>
</dbReference>
<comment type="caution">
    <text evidence="4">The sequence shown here is derived from an EMBL/GenBank/DDBJ whole genome shotgun (WGS) entry which is preliminary data.</text>
</comment>
<proteinExistence type="predicted"/>
<dbReference type="EMBL" id="MKVH01000008">
    <property type="protein sequence ID" value="OJX59929.1"/>
    <property type="molecule type" value="Genomic_DNA"/>
</dbReference>
<evidence type="ECO:0000256" key="2">
    <source>
        <dbReference type="PROSITE-ProRule" id="PRU00335"/>
    </source>
</evidence>
<feature type="domain" description="HTH tetR-type" evidence="3">
    <location>
        <begin position="13"/>
        <end position="73"/>
    </location>
</feature>
<organism evidence="4 5">
    <name type="scientific">Candidatus Kapaibacterium thiocyanatum</name>
    <dbReference type="NCBI Taxonomy" id="1895771"/>
    <lineage>
        <taxon>Bacteria</taxon>
        <taxon>Pseudomonadati</taxon>
        <taxon>Candidatus Kapaibacteriota</taxon>
        <taxon>Candidatus Kapaibacteriia</taxon>
        <taxon>Candidatus Kapaibacteriales</taxon>
        <taxon>Candidatus Kapaibacteriaceae</taxon>
        <taxon>Candidatus Kapaibacterium</taxon>
    </lineage>
</organism>
<dbReference type="SUPFAM" id="SSF46689">
    <property type="entry name" value="Homeodomain-like"/>
    <property type="match status" value="1"/>
</dbReference>
<dbReference type="STRING" id="1895771.BGO89_07980"/>
<reference evidence="4 5" key="1">
    <citation type="submission" date="2016-09" db="EMBL/GenBank/DDBJ databases">
        <title>Genome-resolved meta-omics ties microbial dynamics to process performance in biotechnology for thiocyanate degradation.</title>
        <authorList>
            <person name="Kantor R.S."/>
            <person name="Huddy R.J."/>
            <person name="Iyer R."/>
            <person name="Thomas B.C."/>
            <person name="Brown C.T."/>
            <person name="Anantharaman K."/>
            <person name="Tringe S."/>
            <person name="Hettich R.L."/>
            <person name="Harrison S.T."/>
            <person name="Banfield J.F."/>
        </authorList>
    </citation>
    <scope>NUCLEOTIDE SEQUENCE [LARGE SCALE GENOMIC DNA]</scope>
    <source>
        <strain evidence="4">59-99</strain>
    </source>
</reference>
<evidence type="ECO:0000259" key="3">
    <source>
        <dbReference type="PROSITE" id="PS50977"/>
    </source>
</evidence>
<dbReference type="InterPro" id="IPR009057">
    <property type="entry name" value="Homeodomain-like_sf"/>
</dbReference>
<dbReference type="InterPro" id="IPR001647">
    <property type="entry name" value="HTH_TetR"/>
</dbReference>
<accession>A0A1M3L3K1</accession>
<dbReference type="PROSITE" id="PS50977">
    <property type="entry name" value="HTH_TETR_2"/>
    <property type="match status" value="1"/>
</dbReference>
<name>A0A1M3L3K1_9BACT</name>
<protein>
    <recommendedName>
        <fullName evidence="3">HTH tetR-type domain-containing protein</fullName>
    </recommendedName>
</protein>
<dbReference type="PRINTS" id="PR00455">
    <property type="entry name" value="HTHTETR"/>
</dbReference>
<evidence type="ECO:0000313" key="4">
    <source>
        <dbReference type="EMBL" id="OJX59929.1"/>
    </source>
</evidence>
<dbReference type="Gene3D" id="1.10.357.10">
    <property type="entry name" value="Tetracycline Repressor, domain 2"/>
    <property type="match status" value="1"/>
</dbReference>
<keyword evidence="1 2" id="KW-0238">DNA-binding</keyword>
<dbReference type="GO" id="GO:0003677">
    <property type="term" value="F:DNA binding"/>
    <property type="evidence" value="ECO:0007669"/>
    <property type="project" value="UniProtKB-UniRule"/>
</dbReference>
<dbReference type="PANTHER" id="PTHR43479">
    <property type="entry name" value="ACREF/ENVCD OPERON REPRESSOR-RELATED"/>
    <property type="match status" value="1"/>
</dbReference>
<dbReference type="InterPro" id="IPR050624">
    <property type="entry name" value="HTH-type_Tx_Regulator"/>
</dbReference>
<sequence>MSDTELQVDPRVVRTRRLLLDAFIGLMGEKPFEDISITEIATRATVNRATFYAHFADKQELADAFLREGFERILQKHTAVKGKTMHECLHNLFMATLEHRRTVHADCKAKGRNSNELRVFEASIEVEVKMQLREYIHERLLDDAGKKTSTAKQQADMMAAVISSALYAAVVHISTMPASQSTSHIDVIVDRIARTLDT</sequence>
<dbReference type="PANTHER" id="PTHR43479:SF11">
    <property type="entry name" value="ACREF_ENVCD OPERON REPRESSOR-RELATED"/>
    <property type="match status" value="1"/>
</dbReference>
<evidence type="ECO:0000313" key="5">
    <source>
        <dbReference type="Proteomes" id="UP000184233"/>
    </source>
</evidence>
<gene>
    <name evidence="4" type="ORF">BGO89_07980</name>
</gene>
<dbReference type="AlphaFoldDB" id="A0A1M3L3K1"/>
<evidence type="ECO:0000256" key="1">
    <source>
        <dbReference type="ARBA" id="ARBA00023125"/>
    </source>
</evidence>